<dbReference type="AlphaFoldDB" id="A0A9B7HZL3"/>
<dbReference type="SUPFAM" id="SSF141678">
    <property type="entry name" value="MAL13P1.257-like"/>
    <property type="match status" value="1"/>
</dbReference>
<keyword evidence="3" id="KW-0862">Zinc</keyword>
<dbReference type="GeneID" id="100650449"/>
<dbReference type="KEGG" id="bter:100650449"/>
<dbReference type="Proteomes" id="UP000835206">
    <property type="component" value="Chromosome 10"/>
</dbReference>
<dbReference type="Pfam" id="PF05907">
    <property type="entry name" value="CXXC_Zn-b_euk"/>
    <property type="match status" value="1"/>
</dbReference>
<accession>A0A9B7HZL3</accession>
<dbReference type="PANTHER" id="PTHR12857">
    <property type="entry name" value="CXXC MOTIF CONTAINING ZINC BINDING PROTEIN"/>
    <property type="match status" value="1"/>
</dbReference>
<proteinExistence type="inferred from homology"/>
<keyword evidence="4" id="KW-1185">Reference proteome</keyword>
<dbReference type="InterPro" id="IPR008584">
    <property type="entry name" value="CXXC_Zn-binding_euk"/>
</dbReference>
<protein>
    <submittedName>
        <fullName evidence="5">CXXC motif containing zinc binding protein</fullName>
    </submittedName>
</protein>
<evidence type="ECO:0000313" key="4">
    <source>
        <dbReference type="Proteomes" id="UP000835206"/>
    </source>
</evidence>
<dbReference type="RefSeq" id="XP_020720608.1">
    <property type="nucleotide sequence ID" value="XM_020864949.2"/>
</dbReference>
<reference evidence="5" key="1">
    <citation type="submission" date="2025-08" db="UniProtKB">
        <authorList>
            <consortium name="RefSeq"/>
        </authorList>
    </citation>
    <scope>IDENTIFICATION</scope>
</reference>
<dbReference type="GO" id="GO:0008270">
    <property type="term" value="F:zinc ion binding"/>
    <property type="evidence" value="ECO:0007669"/>
    <property type="project" value="TreeGrafter"/>
</dbReference>
<comment type="similarity">
    <text evidence="1">Belongs to the UPF0587 family.</text>
</comment>
<name>A0A9B7HZL3_BOMTE</name>
<evidence type="ECO:0000256" key="2">
    <source>
        <dbReference type="ARBA" id="ARBA00022723"/>
    </source>
</evidence>
<gene>
    <name evidence="5" type="primary">LOC100650449</name>
</gene>
<evidence type="ECO:0000313" key="5">
    <source>
        <dbReference type="RefSeq" id="XP_020720608.1"/>
    </source>
</evidence>
<keyword evidence="2" id="KW-0479">Metal-binding</keyword>
<sequence length="182" mass="21062">MERNSETSRTVVKRRELDLIRMVKIAFQIKATLENIEELKPSGTEFRWYLKFTCCNCGEVSEKWNYVSLSESIPSQRGNSVNHFASKCKLCSRENSMSILEDSIKSFLANDQEKFQTIAIFDCRGLEPSDFSAREGWTAKAVNDGKVFTDVDLSEGEWADYCDKIKEPVGIYEIEHRFERMK</sequence>
<evidence type="ECO:0000256" key="1">
    <source>
        <dbReference type="ARBA" id="ARBA00007818"/>
    </source>
</evidence>
<dbReference type="PANTHER" id="PTHR12857:SF0">
    <property type="entry name" value="CXXC MOTIF CONTAINING ZINC BINDING PROTEIN"/>
    <property type="match status" value="1"/>
</dbReference>
<evidence type="ECO:0000256" key="3">
    <source>
        <dbReference type="ARBA" id="ARBA00022833"/>
    </source>
</evidence>
<organism evidence="4 5">
    <name type="scientific">Bombus terrestris</name>
    <name type="common">Buff-tailed bumblebee</name>
    <name type="synonym">Apis terrestris</name>
    <dbReference type="NCBI Taxonomy" id="30195"/>
    <lineage>
        <taxon>Eukaryota</taxon>
        <taxon>Metazoa</taxon>
        <taxon>Ecdysozoa</taxon>
        <taxon>Arthropoda</taxon>
        <taxon>Hexapoda</taxon>
        <taxon>Insecta</taxon>
        <taxon>Pterygota</taxon>
        <taxon>Neoptera</taxon>
        <taxon>Endopterygota</taxon>
        <taxon>Hymenoptera</taxon>
        <taxon>Apocrita</taxon>
        <taxon>Aculeata</taxon>
        <taxon>Apoidea</taxon>
        <taxon>Anthophila</taxon>
        <taxon>Apidae</taxon>
        <taxon>Bombus</taxon>
        <taxon>Bombus</taxon>
    </lineage>
</organism>
<dbReference type="OrthoDB" id="10248838at2759"/>